<dbReference type="Pfam" id="PF00512">
    <property type="entry name" value="HisKA"/>
    <property type="match status" value="1"/>
</dbReference>
<keyword evidence="11" id="KW-1185">Reference proteome</keyword>
<dbReference type="CDD" id="cd00082">
    <property type="entry name" value="HisKA"/>
    <property type="match status" value="1"/>
</dbReference>
<evidence type="ECO:0000256" key="3">
    <source>
        <dbReference type="ARBA" id="ARBA00022553"/>
    </source>
</evidence>
<evidence type="ECO:0000313" key="10">
    <source>
        <dbReference type="EMBL" id="TQF11641.1"/>
    </source>
</evidence>
<dbReference type="PANTHER" id="PTHR45436">
    <property type="entry name" value="SENSOR HISTIDINE KINASE YKOH"/>
    <property type="match status" value="1"/>
</dbReference>
<feature type="domain" description="Histidine kinase" evidence="9">
    <location>
        <begin position="244"/>
        <end position="461"/>
    </location>
</feature>
<evidence type="ECO:0000259" key="9">
    <source>
        <dbReference type="PROSITE" id="PS50109"/>
    </source>
</evidence>
<dbReference type="Gene3D" id="3.30.565.10">
    <property type="entry name" value="Histidine kinase-like ATPase, C-terminal domain"/>
    <property type="match status" value="1"/>
</dbReference>
<dbReference type="InterPro" id="IPR005467">
    <property type="entry name" value="His_kinase_dom"/>
</dbReference>
<sequence length="467" mass="50340">MRMWHGLVWRTAIASLLLGLLATMSAAYVAFHKAAELSARSSARLFTEAMLETHGDACRAAPEGWSHTSPQGLQVRAFDVARVLSRAPLPSGEGPDPALVEQLAAGDAQPMSIHFPRFDGSAWGGSLLMRVAEAGPCSLLEYRWPPLVSRMSEARWLMLAAFTFTAFLAAASTISVITPLLKRLRRLHGAASGLGSAAYVSTRDAAHDELADLSRVLDAAQARVQSDAARILGQQQALERFLSNVAHDLKTPIASLQLSLELATSAPAEELSELLVRGIEDTVYLTALVDNLRLACQLGEGVDPLDGEPRAALGMLVERVVRRLSLLARRKQLTLDVARPDLELWTRCNPTMLEQAVGNVIHNAITHGTPGGNVVAVLEEAGPERFRLTVLDDGPGVPAEDLGRLGERLFRASGARERDPRGSGLGVAIARELCQRAHLSLTFTRNEPRGLKVVLEGARARARSTPD</sequence>
<keyword evidence="8" id="KW-0472">Membrane</keyword>
<dbReference type="SUPFAM" id="SSF55874">
    <property type="entry name" value="ATPase domain of HSP90 chaperone/DNA topoisomerase II/histidine kinase"/>
    <property type="match status" value="1"/>
</dbReference>
<keyword evidence="3" id="KW-0597">Phosphoprotein</keyword>
<dbReference type="InterPro" id="IPR036890">
    <property type="entry name" value="HATPase_C_sf"/>
</dbReference>
<evidence type="ECO:0000256" key="6">
    <source>
        <dbReference type="ARBA" id="ARBA00022777"/>
    </source>
</evidence>
<dbReference type="Proteomes" id="UP000315369">
    <property type="component" value="Unassembled WGS sequence"/>
</dbReference>
<dbReference type="AlphaFoldDB" id="A0A540WRK0"/>
<evidence type="ECO:0000313" key="11">
    <source>
        <dbReference type="Proteomes" id="UP000315369"/>
    </source>
</evidence>
<dbReference type="PANTHER" id="PTHR45436:SF5">
    <property type="entry name" value="SENSOR HISTIDINE KINASE TRCS"/>
    <property type="match status" value="1"/>
</dbReference>
<protein>
    <recommendedName>
        <fullName evidence="2">histidine kinase</fullName>
        <ecNumber evidence="2">2.7.13.3</ecNumber>
    </recommendedName>
</protein>
<dbReference type="SUPFAM" id="SSF47384">
    <property type="entry name" value="Homodimeric domain of signal transducing histidine kinase"/>
    <property type="match status" value="1"/>
</dbReference>
<dbReference type="InterPro" id="IPR003661">
    <property type="entry name" value="HisK_dim/P_dom"/>
</dbReference>
<dbReference type="InterPro" id="IPR050428">
    <property type="entry name" value="TCS_sensor_his_kinase"/>
</dbReference>
<reference evidence="10 11" key="1">
    <citation type="submission" date="2019-06" db="EMBL/GenBank/DDBJ databases">
        <authorList>
            <person name="Livingstone P."/>
            <person name="Whitworth D."/>
        </authorList>
    </citation>
    <scope>NUCLEOTIDE SEQUENCE [LARGE SCALE GENOMIC DNA]</scope>
    <source>
        <strain evidence="10 11">AM401</strain>
    </source>
</reference>
<organism evidence="10 11">
    <name type="scientific">Myxococcus llanfairpwllgwyngyllgogerychwyrndrobwllllantysiliogogogochensis</name>
    <dbReference type="NCBI Taxonomy" id="2590453"/>
    <lineage>
        <taxon>Bacteria</taxon>
        <taxon>Pseudomonadati</taxon>
        <taxon>Myxococcota</taxon>
        <taxon>Myxococcia</taxon>
        <taxon>Myxococcales</taxon>
        <taxon>Cystobacterineae</taxon>
        <taxon>Myxococcaceae</taxon>
        <taxon>Myxococcus</taxon>
    </lineage>
</organism>
<feature type="transmembrane region" description="Helical" evidence="8">
    <location>
        <begin position="156"/>
        <end position="181"/>
    </location>
</feature>
<comment type="catalytic activity">
    <reaction evidence="1">
        <text>ATP + protein L-histidine = ADP + protein N-phospho-L-histidine.</text>
        <dbReference type="EC" id="2.7.13.3"/>
    </reaction>
</comment>
<proteinExistence type="predicted"/>
<dbReference type="InterPro" id="IPR003594">
    <property type="entry name" value="HATPase_dom"/>
</dbReference>
<gene>
    <name evidence="10" type="ORF">FJV41_33140</name>
</gene>
<evidence type="ECO:0000256" key="2">
    <source>
        <dbReference type="ARBA" id="ARBA00012438"/>
    </source>
</evidence>
<dbReference type="InterPro" id="IPR036097">
    <property type="entry name" value="HisK_dim/P_sf"/>
</dbReference>
<name>A0A540WRK0_9BACT</name>
<comment type="caution">
    <text evidence="10">The sequence shown here is derived from an EMBL/GenBank/DDBJ whole genome shotgun (WGS) entry which is preliminary data.</text>
</comment>
<dbReference type="PROSITE" id="PS50109">
    <property type="entry name" value="HIS_KIN"/>
    <property type="match status" value="1"/>
</dbReference>
<evidence type="ECO:0000256" key="4">
    <source>
        <dbReference type="ARBA" id="ARBA00022679"/>
    </source>
</evidence>
<accession>A0A540WRK0</accession>
<dbReference type="EC" id="2.7.13.3" evidence="2"/>
<keyword evidence="7 8" id="KW-1133">Transmembrane helix</keyword>
<dbReference type="Pfam" id="PF02518">
    <property type="entry name" value="HATPase_c"/>
    <property type="match status" value="1"/>
</dbReference>
<evidence type="ECO:0000256" key="8">
    <source>
        <dbReference type="SAM" id="Phobius"/>
    </source>
</evidence>
<dbReference type="Gene3D" id="1.10.287.130">
    <property type="match status" value="1"/>
</dbReference>
<dbReference type="SMART" id="SM00387">
    <property type="entry name" value="HATPase_c"/>
    <property type="match status" value="1"/>
</dbReference>
<evidence type="ECO:0000256" key="7">
    <source>
        <dbReference type="ARBA" id="ARBA00022989"/>
    </source>
</evidence>
<dbReference type="SMART" id="SM00388">
    <property type="entry name" value="HisKA"/>
    <property type="match status" value="1"/>
</dbReference>
<dbReference type="GO" id="GO:0000155">
    <property type="term" value="F:phosphorelay sensor kinase activity"/>
    <property type="evidence" value="ECO:0007669"/>
    <property type="project" value="InterPro"/>
</dbReference>
<dbReference type="OrthoDB" id="5288536at2"/>
<keyword evidence="5 8" id="KW-0812">Transmembrane</keyword>
<evidence type="ECO:0000256" key="5">
    <source>
        <dbReference type="ARBA" id="ARBA00022692"/>
    </source>
</evidence>
<dbReference type="EMBL" id="VIFM01000177">
    <property type="protein sequence ID" value="TQF11641.1"/>
    <property type="molecule type" value="Genomic_DNA"/>
</dbReference>
<keyword evidence="4" id="KW-0808">Transferase</keyword>
<evidence type="ECO:0000256" key="1">
    <source>
        <dbReference type="ARBA" id="ARBA00000085"/>
    </source>
</evidence>
<keyword evidence="6 10" id="KW-0418">Kinase</keyword>